<evidence type="ECO:0000256" key="1">
    <source>
        <dbReference type="ARBA" id="ARBA00007768"/>
    </source>
</evidence>
<dbReference type="PANTHER" id="PTHR12598:SF0">
    <property type="entry name" value="COPPER HOMEOSTASIS PROTEIN CUTC HOMOLOG"/>
    <property type="match status" value="1"/>
</dbReference>
<gene>
    <name evidence="2" type="primary">cutC</name>
    <name evidence="3" type="ORF">AWB64_06068</name>
</gene>
<dbReference type="RefSeq" id="WP_060859015.1">
    <property type="nucleotide sequence ID" value="NZ_FCOC02000037.1"/>
</dbReference>
<dbReference type="EMBL" id="FCOC02000037">
    <property type="protein sequence ID" value="SAL55068.1"/>
    <property type="molecule type" value="Genomic_DNA"/>
</dbReference>
<comment type="similarity">
    <text evidence="1 2">Belongs to the CutC family.</text>
</comment>
<evidence type="ECO:0000313" key="4">
    <source>
        <dbReference type="Proteomes" id="UP000054893"/>
    </source>
</evidence>
<evidence type="ECO:0000313" key="3">
    <source>
        <dbReference type="EMBL" id="SAL55068.1"/>
    </source>
</evidence>
<dbReference type="OrthoDB" id="9815677at2"/>
<protein>
    <recommendedName>
        <fullName evidence="2">PF03932 family protein CutC</fullName>
    </recommendedName>
</protein>
<reference evidence="3 4" key="1">
    <citation type="submission" date="2016-01" db="EMBL/GenBank/DDBJ databases">
        <authorList>
            <person name="Oliw E.H."/>
        </authorList>
    </citation>
    <scope>NUCLEOTIDE SEQUENCE [LARGE SCALE GENOMIC DNA]</scope>
    <source>
        <strain evidence="3">LMG 22029</strain>
    </source>
</reference>
<organism evidence="3 4">
    <name type="scientific">Caballeronia sordidicola</name>
    <name type="common">Burkholderia sordidicola</name>
    <dbReference type="NCBI Taxonomy" id="196367"/>
    <lineage>
        <taxon>Bacteria</taxon>
        <taxon>Pseudomonadati</taxon>
        <taxon>Pseudomonadota</taxon>
        <taxon>Betaproteobacteria</taxon>
        <taxon>Burkholderiales</taxon>
        <taxon>Burkholderiaceae</taxon>
        <taxon>Caballeronia</taxon>
    </lineage>
</organism>
<dbReference type="InterPro" id="IPR036822">
    <property type="entry name" value="CutC-like_dom_sf"/>
</dbReference>
<dbReference type="SUPFAM" id="SSF110395">
    <property type="entry name" value="CutC-like"/>
    <property type="match status" value="1"/>
</dbReference>
<accession>A0A158IEQ5</accession>
<dbReference type="PANTHER" id="PTHR12598">
    <property type="entry name" value="COPPER HOMEOSTASIS PROTEIN CUTC"/>
    <property type="match status" value="1"/>
</dbReference>
<dbReference type="AlphaFoldDB" id="A0A158IEQ5"/>
<dbReference type="Pfam" id="PF03932">
    <property type="entry name" value="CutC"/>
    <property type="match status" value="1"/>
</dbReference>
<name>A0A158IEQ5_CABSO</name>
<dbReference type="Gene3D" id="3.20.20.380">
    <property type="entry name" value="Copper homeostasis (CutC) domain"/>
    <property type="match status" value="1"/>
</dbReference>
<keyword evidence="2" id="KW-0963">Cytoplasm</keyword>
<dbReference type="GO" id="GO:0005507">
    <property type="term" value="F:copper ion binding"/>
    <property type="evidence" value="ECO:0007669"/>
    <property type="project" value="TreeGrafter"/>
</dbReference>
<evidence type="ECO:0000256" key="2">
    <source>
        <dbReference type="HAMAP-Rule" id="MF_00795"/>
    </source>
</evidence>
<dbReference type="Proteomes" id="UP000054893">
    <property type="component" value="Unassembled WGS sequence"/>
</dbReference>
<dbReference type="InterPro" id="IPR005627">
    <property type="entry name" value="CutC-like"/>
</dbReference>
<dbReference type="FunFam" id="3.20.20.380:FF:000001">
    <property type="entry name" value="Copper homeostasis protein CutC"/>
    <property type="match status" value="1"/>
</dbReference>
<comment type="caution">
    <text evidence="2">Once thought to be involved in copper homeostasis, experiments in E.coli have shown this is not the case.</text>
</comment>
<proteinExistence type="inferred from homology"/>
<comment type="subcellular location">
    <subcellularLocation>
        <location evidence="2">Cytoplasm</location>
    </subcellularLocation>
</comment>
<sequence>MSNNVPLLEICAGSVTSCVAAQEGGADRVELCDNLLEGGTTPSYGTLASARDVLRIPLNVIIRPRGGDFLYSEVEFDVMERDVLACTRLGADGVVIGLLTADGDIDVPRTRRLVELAAPMSVTFHRAFDVARNPLRALEDIISAGCNRLLTSGQEASAPQGAALITKLREAAADRLKIMPGAGIRLNNIAQLVTETRCVEYHTSGRAPFASGMRYRNERVKMGGPGQDEYAMVETSQDLVRQIRVEADQAWERVRRSA</sequence>
<dbReference type="HAMAP" id="MF_00795">
    <property type="entry name" value="CutC"/>
    <property type="match status" value="1"/>
</dbReference>
<dbReference type="GO" id="GO:0005737">
    <property type="term" value="C:cytoplasm"/>
    <property type="evidence" value="ECO:0007669"/>
    <property type="project" value="UniProtKB-SubCell"/>
</dbReference>